<dbReference type="EMBL" id="JAKIJS010000002">
    <property type="protein sequence ID" value="MCF6139279.1"/>
    <property type="molecule type" value="Genomic_DNA"/>
</dbReference>
<dbReference type="InterPro" id="IPR028087">
    <property type="entry name" value="Tad_N"/>
</dbReference>
<keyword evidence="1" id="KW-0812">Transmembrane</keyword>
<keyword evidence="1" id="KW-0472">Membrane</keyword>
<organism evidence="3 4">
    <name type="scientific">Pseudalkalibacillus berkeleyi</name>
    <dbReference type="NCBI Taxonomy" id="1069813"/>
    <lineage>
        <taxon>Bacteria</taxon>
        <taxon>Bacillati</taxon>
        <taxon>Bacillota</taxon>
        <taxon>Bacilli</taxon>
        <taxon>Bacillales</taxon>
        <taxon>Fictibacillaceae</taxon>
        <taxon>Pseudalkalibacillus</taxon>
    </lineage>
</organism>
<accession>A0ABS9H2U3</accession>
<evidence type="ECO:0000313" key="3">
    <source>
        <dbReference type="EMBL" id="MCF6139279.1"/>
    </source>
</evidence>
<feature type="transmembrane region" description="Helical" evidence="1">
    <location>
        <begin position="12"/>
        <end position="34"/>
    </location>
</feature>
<dbReference type="RefSeq" id="WP_236338043.1">
    <property type="nucleotide sequence ID" value="NZ_JAKIJS010000002.1"/>
</dbReference>
<name>A0ABS9H2U3_9BACL</name>
<comment type="caution">
    <text evidence="3">The sequence shown here is derived from an EMBL/GenBank/DDBJ whole genome shotgun (WGS) entry which is preliminary data.</text>
</comment>
<gene>
    <name evidence="3" type="ORF">L2716_16200</name>
</gene>
<feature type="domain" description="Putative Flp pilus-assembly TadG-like N-terminal" evidence="2">
    <location>
        <begin position="13"/>
        <end position="59"/>
    </location>
</feature>
<sequence>MLKRRNPMNEESGSTIVLVGLAMVALLAIMGLVIDGGSLYMTKSHLQKVANASVLSGAQELTVSESEVRQIVEDILKDHAEIESLETMNIKLNDEVRVQLSKDVPLHFSNLFGLESTPVKVKAAASIMSMSEAVGAAPLGIDDSIPLEFYRPYQLKVGPHDNESGVFGILALGGTGAKTYEENLRNGYQSPIKIGDIIDTQTGNIAGKTRSVINELVNACTVTEEEMKAGANPRDCERILLVPVYEPYDADQNQMKSIKVTGFAYFYIMEPMDQKSTEIFGMFIKRAGTGFVDETMEDNGAYGIRLTE</sequence>
<evidence type="ECO:0000313" key="4">
    <source>
        <dbReference type="Proteomes" id="UP001649381"/>
    </source>
</evidence>
<evidence type="ECO:0000256" key="1">
    <source>
        <dbReference type="SAM" id="Phobius"/>
    </source>
</evidence>
<dbReference type="Proteomes" id="UP001649381">
    <property type="component" value="Unassembled WGS sequence"/>
</dbReference>
<dbReference type="Pfam" id="PF13400">
    <property type="entry name" value="Tad"/>
    <property type="match status" value="1"/>
</dbReference>
<protein>
    <submittedName>
        <fullName evidence="3">Pilus assembly protein TadG-related protein</fullName>
    </submittedName>
</protein>
<keyword evidence="1" id="KW-1133">Transmembrane helix</keyword>
<evidence type="ECO:0000259" key="2">
    <source>
        <dbReference type="Pfam" id="PF13400"/>
    </source>
</evidence>
<keyword evidence="4" id="KW-1185">Reference proteome</keyword>
<reference evidence="3 4" key="1">
    <citation type="submission" date="2022-01" db="EMBL/GenBank/DDBJ databases">
        <title>Alkalihalobacillus sp. EGI L200015, a novel bacterium isolated from a salt lake sediment.</title>
        <authorList>
            <person name="Gao L."/>
            <person name="Fang B.-Z."/>
            <person name="Li W.-J."/>
        </authorList>
    </citation>
    <scope>NUCLEOTIDE SEQUENCE [LARGE SCALE GENOMIC DNA]</scope>
    <source>
        <strain evidence="3 4">KCTC 12718</strain>
    </source>
</reference>
<proteinExistence type="predicted"/>